<sequence>MIYPARSSQPQQSFRDSFLSSLPQAWLKVLNPSRVGFDLRRSHAGVMRLGLGDVGNVRAFHYITHEEEEDEDEEEEDEEEEEEEDEEEKEKDEEEEEEKEEKEEKEEEEEEKEVVVIS</sequence>
<dbReference type="EMBL" id="JAWQEG010001186">
    <property type="protein sequence ID" value="KAK3881687.1"/>
    <property type="molecule type" value="Genomic_DNA"/>
</dbReference>
<keyword evidence="3" id="KW-1185">Reference proteome</keyword>
<proteinExistence type="predicted"/>
<evidence type="ECO:0000256" key="1">
    <source>
        <dbReference type="SAM" id="MobiDB-lite"/>
    </source>
</evidence>
<dbReference type="Gene3D" id="3.30.70.2850">
    <property type="match status" value="1"/>
</dbReference>
<gene>
    <name evidence="2" type="ORF">Pcinc_013887</name>
</gene>
<protein>
    <submittedName>
        <fullName evidence="2">Uncharacterized protein</fullName>
    </submittedName>
</protein>
<evidence type="ECO:0000313" key="3">
    <source>
        <dbReference type="Proteomes" id="UP001286313"/>
    </source>
</evidence>
<feature type="compositionally biased region" description="Acidic residues" evidence="1">
    <location>
        <begin position="66"/>
        <end position="112"/>
    </location>
</feature>
<name>A0AAE1FYW0_PETCI</name>
<dbReference type="AlphaFoldDB" id="A0AAE1FYW0"/>
<evidence type="ECO:0000313" key="2">
    <source>
        <dbReference type="EMBL" id="KAK3881687.1"/>
    </source>
</evidence>
<comment type="caution">
    <text evidence="2">The sequence shown here is derived from an EMBL/GenBank/DDBJ whole genome shotgun (WGS) entry which is preliminary data.</text>
</comment>
<dbReference type="Proteomes" id="UP001286313">
    <property type="component" value="Unassembled WGS sequence"/>
</dbReference>
<accession>A0AAE1FYW0</accession>
<feature type="region of interest" description="Disordered" evidence="1">
    <location>
        <begin position="63"/>
        <end position="118"/>
    </location>
</feature>
<reference evidence="2" key="1">
    <citation type="submission" date="2023-10" db="EMBL/GenBank/DDBJ databases">
        <title>Genome assemblies of two species of porcelain crab, Petrolisthes cinctipes and Petrolisthes manimaculis (Anomura: Porcellanidae).</title>
        <authorList>
            <person name="Angst P."/>
        </authorList>
    </citation>
    <scope>NUCLEOTIDE SEQUENCE</scope>
    <source>
        <strain evidence="2">PB745_01</strain>
        <tissue evidence="2">Gill</tissue>
    </source>
</reference>
<organism evidence="2 3">
    <name type="scientific">Petrolisthes cinctipes</name>
    <name type="common">Flat porcelain crab</name>
    <dbReference type="NCBI Taxonomy" id="88211"/>
    <lineage>
        <taxon>Eukaryota</taxon>
        <taxon>Metazoa</taxon>
        <taxon>Ecdysozoa</taxon>
        <taxon>Arthropoda</taxon>
        <taxon>Crustacea</taxon>
        <taxon>Multicrustacea</taxon>
        <taxon>Malacostraca</taxon>
        <taxon>Eumalacostraca</taxon>
        <taxon>Eucarida</taxon>
        <taxon>Decapoda</taxon>
        <taxon>Pleocyemata</taxon>
        <taxon>Anomura</taxon>
        <taxon>Galatheoidea</taxon>
        <taxon>Porcellanidae</taxon>
        <taxon>Petrolisthes</taxon>
    </lineage>
</organism>